<evidence type="ECO:0000313" key="1">
    <source>
        <dbReference type="EMBL" id="EHK44039.1"/>
    </source>
</evidence>
<dbReference type="AlphaFoldDB" id="G9NZZ2"/>
<reference evidence="1 2" key="1">
    <citation type="journal article" date="2011" name="Genome Biol.">
        <title>Comparative genome sequence analysis underscores mycoparasitism as the ancestral life style of Trichoderma.</title>
        <authorList>
            <person name="Kubicek C.P."/>
            <person name="Herrera-Estrella A."/>
            <person name="Seidl-Seiboth V."/>
            <person name="Martinez D.A."/>
            <person name="Druzhinina I.S."/>
            <person name="Thon M."/>
            <person name="Zeilinger S."/>
            <person name="Casas-Flores S."/>
            <person name="Horwitz B.A."/>
            <person name="Mukherjee P.K."/>
            <person name="Mukherjee M."/>
            <person name="Kredics L."/>
            <person name="Alcaraz L.D."/>
            <person name="Aerts A."/>
            <person name="Antal Z."/>
            <person name="Atanasova L."/>
            <person name="Cervantes-Badillo M.G."/>
            <person name="Challacombe J."/>
            <person name="Chertkov O."/>
            <person name="McCluskey K."/>
            <person name="Coulpier F."/>
            <person name="Deshpande N."/>
            <person name="von Doehren H."/>
            <person name="Ebbole D.J."/>
            <person name="Esquivel-Naranjo E.U."/>
            <person name="Fekete E."/>
            <person name="Flipphi M."/>
            <person name="Glaser F."/>
            <person name="Gomez-Rodriguez E.Y."/>
            <person name="Gruber S."/>
            <person name="Han C."/>
            <person name="Henrissat B."/>
            <person name="Hermosa R."/>
            <person name="Hernandez-Onate M."/>
            <person name="Karaffa L."/>
            <person name="Kosti I."/>
            <person name="Le Crom S."/>
            <person name="Lindquist E."/>
            <person name="Lucas S."/>
            <person name="Luebeck M."/>
            <person name="Luebeck P.S."/>
            <person name="Margeot A."/>
            <person name="Metz B."/>
            <person name="Misra M."/>
            <person name="Nevalainen H."/>
            <person name="Omann M."/>
            <person name="Packer N."/>
            <person name="Perrone G."/>
            <person name="Uresti-Rivera E.E."/>
            <person name="Salamov A."/>
            <person name="Schmoll M."/>
            <person name="Seiboth B."/>
            <person name="Shapiro H."/>
            <person name="Sukno S."/>
            <person name="Tamayo-Ramos J.A."/>
            <person name="Tisch D."/>
            <person name="Wiest A."/>
            <person name="Wilkinson H.H."/>
            <person name="Zhang M."/>
            <person name="Coutinho P.M."/>
            <person name="Kenerley C.M."/>
            <person name="Monte E."/>
            <person name="Baker S.E."/>
            <person name="Grigoriev I.V."/>
        </authorList>
    </citation>
    <scope>NUCLEOTIDE SEQUENCE [LARGE SCALE GENOMIC DNA]</scope>
    <source>
        <strain evidence="2">ATCC 20476 / IMI 206040</strain>
    </source>
</reference>
<dbReference type="EMBL" id="ABDG02000025">
    <property type="protein sequence ID" value="EHK44039.1"/>
    <property type="molecule type" value="Genomic_DNA"/>
</dbReference>
<dbReference type="HOGENOM" id="CLU_1540268_0_0_1"/>
<comment type="caution">
    <text evidence="1">The sequence shown here is derived from an EMBL/GenBank/DDBJ whole genome shotgun (WGS) entry which is preliminary data.</text>
</comment>
<evidence type="ECO:0000313" key="2">
    <source>
        <dbReference type="Proteomes" id="UP000005426"/>
    </source>
</evidence>
<accession>G9NZZ2</accession>
<sequence>MTTPSQYIGQTSSSWYQLDRMRLAGSTSPSPVPTGIFFCRASIEGSANVAFYQVNLVNDHFHGIGSRGLCPDLVNFWAAVPDTSFLMGSDDSWSSLRGAETSFAISLQISTAFNRLAFVTRTPTVAFRSPWINLSGGEGIPNQVKRQEQAFDWIVCESFWSDVVSTVVTKTDEE</sequence>
<dbReference type="Proteomes" id="UP000005426">
    <property type="component" value="Unassembled WGS sequence"/>
</dbReference>
<organism evidence="1 2">
    <name type="scientific">Hypocrea atroviridis (strain ATCC 20476 / IMI 206040)</name>
    <name type="common">Trichoderma atroviride</name>
    <dbReference type="NCBI Taxonomy" id="452589"/>
    <lineage>
        <taxon>Eukaryota</taxon>
        <taxon>Fungi</taxon>
        <taxon>Dikarya</taxon>
        <taxon>Ascomycota</taxon>
        <taxon>Pezizomycotina</taxon>
        <taxon>Sordariomycetes</taxon>
        <taxon>Hypocreomycetidae</taxon>
        <taxon>Hypocreales</taxon>
        <taxon>Hypocreaceae</taxon>
        <taxon>Trichoderma</taxon>
    </lineage>
</organism>
<protein>
    <submittedName>
        <fullName evidence="1">Uncharacterized protein</fullName>
    </submittedName>
</protein>
<name>G9NZZ2_HYPAI</name>
<keyword evidence="2" id="KW-1185">Reference proteome</keyword>
<dbReference type="OrthoDB" id="10404661at2759"/>
<proteinExistence type="predicted"/>
<gene>
    <name evidence="1" type="ORF">TRIATDRAFT_87116</name>
</gene>